<dbReference type="EMBL" id="BPLQ01001822">
    <property type="protein sequence ID" value="GIX85824.1"/>
    <property type="molecule type" value="Genomic_DNA"/>
</dbReference>
<evidence type="ECO:0000313" key="2">
    <source>
        <dbReference type="Proteomes" id="UP001054837"/>
    </source>
</evidence>
<name>A0AAV4NM03_9ARAC</name>
<gene>
    <name evidence="1" type="ORF">CDAR_242211</name>
</gene>
<proteinExistence type="predicted"/>
<reference evidence="1 2" key="1">
    <citation type="submission" date="2021-06" db="EMBL/GenBank/DDBJ databases">
        <title>Caerostris darwini draft genome.</title>
        <authorList>
            <person name="Kono N."/>
            <person name="Arakawa K."/>
        </authorList>
    </citation>
    <scope>NUCLEOTIDE SEQUENCE [LARGE SCALE GENOMIC DNA]</scope>
</reference>
<sequence>MSKRNGFYSKERNRKQLKEIIGLPYLLSFSHFPSFPSAKPLITSINIIALQKLCTETKQRFSQHAISFPPKRPYYFVEKKATRKYNKKDPPTGYF</sequence>
<comment type="caution">
    <text evidence="1">The sequence shown here is derived from an EMBL/GenBank/DDBJ whole genome shotgun (WGS) entry which is preliminary data.</text>
</comment>
<accession>A0AAV4NM03</accession>
<organism evidence="1 2">
    <name type="scientific">Caerostris darwini</name>
    <dbReference type="NCBI Taxonomy" id="1538125"/>
    <lineage>
        <taxon>Eukaryota</taxon>
        <taxon>Metazoa</taxon>
        <taxon>Ecdysozoa</taxon>
        <taxon>Arthropoda</taxon>
        <taxon>Chelicerata</taxon>
        <taxon>Arachnida</taxon>
        <taxon>Araneae</taxon>
        <taxon>Araneomorphae</taxon>
        <taxon>Entelegynae</taxon>
        <taxon>Araneoidea</taxon>
        <taxon>Araneidae</taxon>
        <taxon>Caerostris</taxon>
    </lineage>
</organism>
<dbReference type="AlphaFoldDB" id="A0AAV4NM03"/>
<dbReference type="Proteomes" id="UP001054837">
    <property type="component" value="Unassembled WGS sequence"/>
</dbReference>
<protein>
    <submittedName>
        <fullName evidence="1">Uncharacterized protein</fullName>
    </submittedName>
</protein>
<evidence type="ECO:0000313" key="1">
    <source>
        <dbReference type="EMBL" id="GIX85824.1"/>
    </source>
</evidence>
<keyword evidence="2" id="KW-1185">Reference proteome</keyword>